<reference evidence="7 8" key="1">
    <citation type="submission" date="2018-06" db="EMBL/GenBank/DDBJ databases">
        <title>Halonotius sp. F13-13 a new haloarchaeeon isolated from a solar saltern from Isla Cristina, Huelva, Spain.</title>
        <authorList>
            <person name="Duran-Viseras A."/>
            <person name="Sanchez-Porro C."/>
            <person name="Ventosa A."/>
        </authorList>
    </citation>
    <scope>NUCLEOTIDE SEQUENCE [LARGE SCALE GENOMIC DNA]</scope>
    <source>
        <strain evidence="7 8">CECT 7525</strain>
    </source>
</reference>
<dbReference type="GO" id="GO:0043139">
    <property type="term" value="F:5'-3' DNA helicase activity"/>
    <property type="evidence" value="ECO:0007669"/>
    <property type="project" value="TreeGrafter"/>
</dbReference>
<dbReference type="EMBL" id="QMDW01000031">
    <property type="protein sequence ID" value="RJX47849.1"/>
    <property type="molecule type" value="Genomic_DNA"/>
</dbReference>
<dbReference type="PANTHER" id="PTHR43788:SF8">
    <property type="entry name" value="DNA-BINDING PROTEIN SMUBP-2"/>
    <property type="match status" value="1"/>
</dbReference>
<keyword evidence="2" id="KW-0378">Hydrolase</keyword>
<name>A0A3A6Q851_9EURY</name>
<organism evidence="7 8">
    <name type="scientific">Halonotius pteroides</name>
    <dbReference type="NCBI Taxonomy" id="268735"/>
    <lineage>
        <taxon>Archaea</taxon>
        <taxon>Methanobacteriati</taxon>
        <taxon>Methanobacteriota</taxon>
        <taxon>Stenosarchaea group</taxon>
        <taxon>Halobacteria</taxon>
        <taxon>Halobacteriales</taxon>
        <taxon>Haloferacaceae</taxon>
        <taxon>Halonotius</taxon>
    </lineage>
</organism>
<proteinExistence type="predicted"/>
<dbReference type="PANTHER" id="PTHR43788">
    <property type="entry name" value="DNA2/NAM7 HELICASE FAMILY MEMBER"/>
    <property type="match status" value="1"/>
</dbReference>
<dbReference type="InterPro" id="IPR041679">
    <property type="entry name" value="DNA2/NAM7-like_C"/>
</dbReference>
<evidence type="ECO:0000256" key="5">
    <source>
        <dbReference type="SAM" id="MobiDB-lite"/>
    </source>
</evidence>
<dbReference type="GO" id="GO:0005524">
    <property type="term" value="F:ATP binding"/>
    <property type="evidence" value="ECO:0007669"/>
    <property type="project" value="UniProtKB-KW"/>
</dbReference>
<keyword evidence="4" id="KW-0067">ATP-binding</keyword>
<evidence type="ECO:0000256" key="4">
    <source>
        <dbReference type="ARBA" id="ARBA00022840"/>
    </source>
</evidence>
<evidence type="ECO:0000313" key="7">
    <source>
        <dbReference type="EMBL" id="RJX47849.1"/>
    </source>
</evidence>
<dbReference type="Proteomes" id="UP000281564">
    <property type="component" value="Unassembled WGS sequence"/>
</dbReference>
<dbReference type="InterPro" id="IPR050534">
    <property type="entry name" value="Coronavir_polyprotein_1ab"/>
</dbReference>
<dbReference type="Gene3D" id="3.40.50.300">
    <property type="entry name" value="P-loop containing nucleotide triphosphate hydrolases"/>
    <property type="match status" value="1"/>
</dbReference>
<keyword evidence="3" id="KW-0347">Helicase</keyword>
<feature type="domain" description="DNA2/NAM7 helicase-like C-terminal" evidence="6">
    <location>
        <begin position="126"/>
        <end position="214"/>
    </location>
</feature>
<evidence type="ECO:0000259" key="6">
    <source>
        <dbReference type="Pfam" id="PF13087"/>
    </source>
</evidence>
<sequence length="280" mass="30153">MEELTESHRFDSELAALLTRFQYHKDDITLTAAEPRPLPSSAYTASTAGLEAVFDSSASLVFVCYDDRTHQMVNPIEVTLSHAIATAVRQPTEIRPDGGTADFRNWSADGTGRTDPAAQMDITQTVAAQQDPPSFGVVTPHNAQRGALETQFPEAITANTVEKYQGGERDIIAVSATVSDPEFARREEQFILNPNRLLVAISRSRLLTVVVCSTSLFEVAPKESDRLANGPVWARLFTQTAGTDPTPAWSGSLAAFTGNSGSSHASVPVRVYPSTDPGGM</sequence>
<evidence type="ECO:0000256" key="2">
    <source>
        <dbReference type="ARBA" id="ARBA00022801"/>
    </source>
</evidence>
<gene>
    <name evidence="7" type="ORF">DP106_13905</name>
</gene>
<keyword evidence="1" id="KW-0547">Nucleotide-binding</keyword>
<dbReference type="AlphaFoldDB" id="A0A3A6Q851"/>
<keyword evidence="8" id="KW-1185">Reference proteome</keyword>
<evidence type="ECO:0000256" key="1">
    <source>
        <dbReference type="ARBA" id="ARBA00022741"/>
    </source>
</evidence>
<dbReference type="Pfam" id="PF13087">
    <property type="entry name" value="AAA_12"/>
    <property type="match status" value="1"/>
</dbReference>
<evidence type="ECO:0000313" key="8">
    <source>
        <dbReference type="Proteomes" id="UP000281564"/>
    </source>
</evidence>
<evidence type="ECO:0000256" key="3">
    <source>
        <dbReference type="ARBA" id="ARBA00022806"/>
    </source>
</evidence>
<feature type="region of interest" description="Disordered" evidence="5">
    <location>
        <begin position="258"/>
        <end position="280"/>
    </location>
</feature>
<accession>A0A3A6Q851</accession>
<comment type="caution">
    <text evidence="7">The sequence shown here is derived from an EMBL/GenBank/DDBJ whole genome shotgun (WGS) entry which is preliminary data.</text>
</comment>
<dbReference type="SUPFAM" id="SSF52540">
    <property type="entry name" value="P-loop containing nucleoside triphosphate hydrolases"/>
    <property type="match status" value="1"/>
</dbReference>
<protein>
    <recommendedName>
        <fullName evidence="6">DNA2/NAM7 helicase-like C-terminal domain-containing protein</fullName>
    </recommendedName>
</protein>
<dbReference type="InterPro" id="IPR027417">
    <property type="entry name" value="P-loop_NTPase"/>
</dbReference>
<dbReference type="GO" id="GO:0016787">
    <property type="term" value="F:hydrolase activity"/>
    <property type="evidence" value="ECO:0007669"/>
    <property type="project" value="UniProtKB-KW"/>
</dbReference>